<gene>
    <name evidence="5" type="ORF">D5086_0000112690</name>
</gene>
<dbReference type="PANTHER" id="PTHR35108">
    <property type="entry name" value="30S RIBOSOMAL PROTEIN 3, CHLOROPLASTIC"/>
    <property type="match status" value="1"/>
</dbReference>
<dbReference type="Pfam" id="PF04839">
    <property type="entry name" value="PSRP-3_Ycf65"/>
    <property type="match status" value="1"/>
</dbReference>
<dbReference type="InterPro" id="IPR038447">
    <property type="entry name" value="PSRP-3/Ycf65_sf"/>
</dbReference>
<evidence type="ECO:0000256" key="4">
    <source>
        <dbReference type="SAM" id="MobiDB-lite"/>
    </source>
</evidence>
<keyword evidence="3" id="KW-0687">Ribonucleoprotein</keyword>
<evidence type="ECO:0000313" key="5">
    <source>
        <dbReference type="EMBL" id="TKS07504.1"/>
    </source>
</evidence>
<accession>A0A4U5QAW2</accession>
<reference evidence="5" key="1">
    <citation type="submission" date="2018-10" db="EMBL/GenBank/DDBJ databases">
        <title>Population genomic analysis revealed the cold adaptation of white poplar.</title>
        <authorList>
            <person name="Liu Y.-J."/>
        </authorList>
    </citation>
    <scope>NUCLEOTIDE SEQUENCE [LARGE SCALE GENOMIC DNA]</scope>
    <source>
        <strain evidence="5">PAL-ZL1</strain>
    </source>
</reference>
<dbReference type="GO" id="GO:0005840">
    <property type="term" value="C:ribosome"/>
    <property type="evidence" value="ECO:0007669"/>
    <property type="project" value="UniProtKB-KW"/>
</dbReference>
<dbReference type="EMBL" id="RCHU01000323">
    <property type="protein sequence ID" value="TKS07504.1"/>
    <property type="molecule type" value="Genomic_DNA"/>
</dbReference>
<keyword evidence="2" id="KW-0689">Ribosomal protein</keyword>
<dbReference type="InterPro" id="IPR006924">
    <property type="entry name" value="Ribosomal_cS23-like"/>
</dbReference>
<dbReference type="GO" id="GO:0006412">
    <property type="term" value="P:translation"/>
    <property type="evidence" value="ECO:0007669"/>
    <property type="project" value="InterPro"/>
</dbReference>
<dbReference type="AlphaFoldDB" id="A0A4U5QAW2"/>
<dbReference type="Gene3D" id="3.30.390.140">
    <property type="match status" value="1"/>
</dbReference>
<organism evidence="5">
    <name type="scientific">Populus alba</name>
    <name type="common">White poplar</name>
    <dbReference type="NCBI Taxonomy" id="43335"/>
    <lineage>
        <taxon>Eukaryota</taxon>
        <taxon>Viridiplantae</taxon>
        <taxon>Streptophyta</taxon>
        <taxon>Embryophyta</taxon>
        <taxon>Tracheophyta</taxon>
        <taxon>Spermatophyta</taxon>
        <taxon>Magnoliopsida</taxon>
        <taxon>eudicotyledons</taxon>
        <taxon>Gunneridae</taxon>
        <taxon>Pentapetalae</taxon>
        <taxon>rosids</taxon>
        <taxon>fabids</taxon>
        <taxon>Malpighiales</taxon>
        <taxon>Salicaceae</taxon>
        <taxon>Saliceae</taxon>
        <taxon>Populus</taxon>
    </lineage>
</organism>
<feature type="compositionally biased region" description="Basic and acidic residues" evidence="4">
    <location>
        <begin position="71"/>
        <end position="82"/>
    </location>
</feature>
<evidence type="ECO:0000256" key="3">
    <source>
        <dbReference type="ARBA" id="ARBA00023274"/>
    </source>
</evidence>
<proteinExistence type="inferred from homology"/>
<dbReference type="GO" id="GO:1990904">
    <property type="term" value="C:ribonucleoprotein complex"/>
    <property type="evidence" value="ECO:0007669"/>
    <property type="project" value="UniProtKB-KW"/>
</dbReference>
<dbReference type="GO" id="GO:0003735">
    <property type="term" value="F:structural constituent of ribosome"/>
    <property type="evidence" value="ECO:0007669"/>
    <property type="project" value="InterPro"/>
</dbReference>
<evidence type="ECO:0000256" key="1">
    <source>
        <dbReference type="ARBA" id="ARBA00008561"/>
    </source>
</evidence>
<sequence length="175" mass="19893">MLASMATQPKIQTHLQPSTFPSQSLLCKPLKTPIFSIKPKPSCFHLKSLSTLKTPARLKLPAPKAQQTLPEEEKEKETSTEKEKLGVVVKPIEKPRVVLKFIWMQKVIGIALNQVIPGHGTIPLSPYYFWPKEDAWEQLRLLLEGKPWISRKQLHALLNQATDIIELWQDTGSNQ</sequence>
<protein>
    <recommendedName>
        <fullName evidence="6">30S ribosomal protein 3, chloroplastic-like</fullName>
    </recommendedName>
</protein>
<comment type="similarity">
    <text evidence="1">Belongs to the chloroplast-specific ribosomal protein cS23 family.</text>
</comment>
<comment type="caution">
    <text evidence="5">The sequence shown here is derived from an EMBL/GenBank/DDBJ whole genome shotgun (WGS) entry which is preliminary data.</text>
</comment>
<evidence type="ECO:0000256" key="2">
    <source>
        <dbReference type="ARBA" id="ARBA00022980"/>
    </source>
</evidence>
<feature type="region of interest" description="Disordered" evidence="4">
    <location>
        <begin position="60"/>
        <end position="82"/>
    </location>
</feature>
<evidence type="ECO:0008006" key="6">
    <source>
        <dbReference type="Google" id="ProtNLM"/>
    </source>
</evidence>
<dbReference type="PANTHER" id="PTHR35108:SF12">
    <property type="entry name" value="SMALL RIBOSOMAL SUBUNIT PROTEIN CS23Y"/>
    <property type="match status" value="1"/>
</dbReference>
<name>A0A4U5QAW2_POPAL</name>
<dbReference type="STRING" id="43335.A0A4U5QAW2"/>